<dbReference type="PANTHER" id="PTHR36030:SF1">
    <property type="entry name" value="CALMODULIN-BINDING DOMAIN-CONTAINING PROTEIN"/>
    <property type="match status" value="1"/>
</dbReference>
<evidence type="ECO:0000313" key="2">
    <source>
        <dbReference type="Proteomes" id="UP001370490"/>
    </source>
</evidence>
<accession>A0AAN8YU10</accession>
<comment type="caution">
    <text evidence="1">The sequence shown here is derived from an EMBL/GenBank/DDBJ whole genome shotgun (WGS) entry which is preliminary data.</text>
</comment>
<evidence type="ECO:0000313" key="1">
    <source>
        <dbReference type="EMBL" id="KAK6912961.1"/>
    </source>
</evidence>
<reference evidence="1 2" key="1">
    <citation type="submission" date="2023-12" db="EMBL/GenBank/DDBJ databases">
        <title>A high-quality genome assembly for Dillenia turbinata (Dilleniales).</title>
        <authorList>
            <person name="Chanderbali A."/>
        </authorList>
    </citation>
    <scope>NUCLEOTIDE SEQUENCE [LARGE SCALE GENOMIC DNA]</scope>
    <source>
        <strain evidence="1">LSX21</strain>
        <tissue evidence="1">Leaf</tissue>
    </source>
</reference>
<dbReference type="PANTHER" id="PTHR36030">
    <property type="entry name" value="CALMODULIN-BINDING DOMAIN-CONTAINING PROTEIN"/>
    <property type="match status" value="1"/>
</dbReference>
<sequence>MSQLVSEQSKPSPICKSDYRRILNRCLTHHTKVEVELEMDSANRKRRGLVKGKLMMPFYRSAKPSAPVPYTSNAKVKPSHSSPSTASVGYIVDLDFVIPPPKQKVSFILPENYGRESYYHNDNPYGVVGDEGVDMKAASYISCVQERFKLERSISERKKYSEAH</sequence>
<organism evidence="1 2">
    <name type="scientific">Dillenia turbinata</name>
    <dbReference type="NCBI Taxonomy" id="194707"/>
    <lineage>
        <taxon>Eukaryota</taxon>
        <taxon>Viridiplantae</taxon>
        <taxon>Streptophyta</taxon>
        <taxon>Embryophyta</taxon>
        <taxon>Tracheophyta</taxon>
        <taxon>Spermatophyta</taxon>
        <taxon>Magnoliopsida</taxon>
        <taxon>eudicotyledons</taxon>
        <taxon>Gunneridae</taxon>
        <taxon>Pentapetalae</taxon>
        <taxon>Dilleniales</taxon>
        <taxon>Dilleniaceae</taxon>
        <taxon>Dillenia</taxon>
    </lineage>
</organism>
<name>A0AAN8YU10_9MAGN</name>
<keyword evidence="2" id="KW-1185">Reference proteome</keyword>
<dbReference type="EMBL" id="JBAMMX010000027">
    <property type="protein sequence ID" value="KAK6912961.1"/>
    <property type="molecule type" value="Genomic_DNA"/>
</dbReference>
<proteinExistence type="predicted"/>
<gene>
    <name evidence="1" type="ORF">RJ641_022562</name>
</gene>
<dbReference type="Proteomes" id="UP001370490">
    <property type="component" value="Unassembled WGS sequence"/>
</dbReference>
<protein>
    <submittedName>
        <fullName evidence="1">Uncharacterized protein</fullName>
    </submittedName>
</protein>
<dbReference type="AlphaFoldDB" id="A0AAN8YU10"/>